<comment type="caution">
    <text evidence="1">The sequence shown here is derived from an EMBL/GenBank/DDBJ whole genome shotgun (WGS) entry which is preliminary data.</text>
</comment>
<dbReference type="RefSeq" id="WP_138003482.1">
    <property type="nucleotide sequence ID" value="NZ_QGQD01000074.1"/>
</dbReference>
<reference evidence="1 2" key="1">
    <citation type="journal article" date="2019" name="Anaerobe">
        <title>Detection of Robinsoniella peoriensis in multiple bone samples of a trauma patient.</title>
        <authorList>
            <person name="Schrottner P."/>
            <person name="Hartwich K."/>
            <person name="Bunk B."/>
            <person name="Schober I."/>
            <person name="Helbig S."/>
            <person name="Rudolph W.W."/>
            <person name="Gunzer F."/>
        </authorList>
    </citation>
    <scope>NUCLEOTIDE SEQUENCE [LARGE SCALE GENOMIC DNA]</scope>
    <source>
        <strain evidence="1 2">DSM 106044</strain>
    </source>
</reference>
<accession>A0A4U8Q466</accession>
<proteinExistence type="predicted"/>
<evidence type="ECO:0000313" key="2">
    <source>
        <dbReference type="Proteomes" id="UP000306509"/>
    </source>
</evidence>
<organism evidence="1 2">
    <name type="scientific">Robinsoniella peoriensis</name>
    <dbReference type="NCBI Taxonomy" id="180332"/>
    <lineage>
        <taxon>Bacteria</taxon>
        <taxon>Bacillati</taxon>
        <taxon>Bacillota</taxon>
        <taxon>Clostridia</taxon>
        <taxon>Lachnospirales</taxon>
        <taxon>Lachnospiraceae</taxon>
        <taxon>Robinsoniella</taxon>
    </lineage>
</organism>
<dbReference type="Proteomes" id="UP000306509">
    <property type="component" value="Unassembled WGS sequence"/>
</dbReference>
<dbReference type="Pfam" id="PF06125">
    <property type="entry name" value="DUF961"/>
    <property type="match status" value="1"/>
</dbReference>
<sequence>MNLINVKPNIKDLFGRLEMGRIEDFPTRRGEEPLKKVNLFSDVQINDNVYVLVPPKKIDRTLKPDDLVEIVEPRLEAYGVVRGNRAYTKYRMYGAELKKAQ</sequence>
<evidence type="ECO:0008006" key="3">
    <source>
        <dbReference type="Google" id="ProtNLM"/>
    </source>
</evidence>
<dbReference type="Gene3D" id="2.40.50.390">
    <property type="entry name" value="Conjugative transposon protein, DUF961"/>
    <property type="match status" value="1"/>
</dbReference>
<keyword evidence="2" id="KW-1185">Reference proteome</keyword>
<dbReference type="InterPro" id="IPR038620">
    <property type="entry name" value="YdcP-like_sf"/>
</dbReference>
<dbReference type="AlphaFoldDB" id="A0A4U8Q466"/>
<dbReference type="EMBL" id="QGQD01000074">
    <property type="protein sequence ID" value="TLC99178.1"/>
    <property type="molecule type" value="Genomic_DNA"/>
</dbReference>
<dbReference type="InterPro" id="IPR010365">
    <property type="entry name" value="DUF961"/>
</dbReference>
<protein>
    <recommendedName>
        <fullName evidence="3">DUF961 domain-containing protein</fullName>
    </recommendedName>
</protein>
<evidence type="ECO:0000313" key="1">
    <source>
        <dbReference type="EMBL" id="TLC99178.1"/>
    </source>
</evidence>
<name>A0A4U8Q466_9FIRM</name>
<gene>
    <name evidence="1" type="ORF">DSM106044_03956</name>
</gene>